<dbReference type="InterPro" id="IPR029058">
    <property type="entry name" value="AB_hydrolase_fold"/>
</dbReference>
<dbReference type="Proteomes" id="UP000234662">
    <property type="component" value="Unassembled WGS sequence"/>
</dbReference>
<evidence type="ECO:0000313" key="1">
    <source>
        <dbReference type="EMBL" id="PKZ63657.1"/>
    </source>
</evidence>
<dbReference type="PANTHER" id="PTHR32015:SF1">
    <property type="entry name" value="LIPASE"/>
    <property type="match status" value="1"/>
</dbReference>
<name>A0A2I1R3E2_9ACTN</name>
<sequence length="314" mass="33011">MKSPKTLWGLIVAVIGVLVMTVAPARADTLPVAYNFLGGIPNELADPGGSLPGSNDWNCKPSARHPNPVILVHGTGGSQQTNWGTYVPLLKNEGYCVFAPTYGAVTGAPWPISAIGGMGEMSTSAAQFGEFVDKVRRTTGASKVDIVGHSQGSVVPAYYAKYLGGRDAIDKYVSLAPAWRGSGVGGNDVIMPIVRSLGLRPEQVPFCQACAQLDPGAPVLRKIAAGGFYLPSVRYTNIATRYDELVVPYTLGLPPGGSNVRNIVVQDGCSVDYTEHAGIAGSRRAAFFVLNALDPENPRPVPCDRAAPITGSPF</sequence>
<dbReference type="STRING" id="2055.BCM27_07665"/>
<dbReference type="AlphaFoldDB" id="A0A2I1R3E2"/>
<dbReference type="GO" id="GO:0016042">
    <property type="term" value="P:lipid catabolic process"/>
    <property type="evidence" value="ECO:0007669"/>
    <property type="project" value="InterPro"/>
</dbReference>
<dbReference type="RefSeq" id="WP_101821936.1">
    <property type="nucleotide sequence ID" value="NZ_PKJC01000022.1"/>
</dbReference>
<dbReference type="EMBL" id="PKJC01000022">
    <property type="protein sequence ID" value="PKZ63657.1"/>
    <property type="molecule type" value="Genomic_DNA"/>
</dbReference>
<organism evidence="1 2">
    <name type="scientific">Gordonia terrae</name>
    <dbReference type="NCBI Taxonomy" id="2055"/>
    <lineage>
        <taxon>Bacteria</taxon>
        <taxon>Bacillati</taxon>
        <taxon>Actinomycetota</taxon>
        <taxon>Actinomycetes</taxon>
        <taxon>Mycobacteriales</taxon>
        <taxon>Gordoniaceae</taxon>
        <taxon>Gordonia</taxon>
    </lineage>
</organism>
<protein>
    <submittedName>
        <fullName evidence="1">Lipase</fullName>
    </submittedName>
</protein>
<reference evidence="1 2" key="1">
    <citation type="submission" date="2017-12" db="EMBL/GenBank/DDBJ databases">
        <title>Phylogenetic diversity of female urinary microbiome.</title>
        <authorList>
            <person name="Thomas-White K."/>
            <person name="Wolfe A.J."/>
        </authorList>
    </citation>
    <scope>NUCLEOTIDE SEQUENCE [LARGE SCALE GENOMIC DNA]</scope>
    <source>
        <strain evidence="1 2">UMB0777</strain>
    </source>
</reference>
<dbReference type="SUPFAM" id="SSF53474">
    <property type="entry name" value="alpha/beta-Hydrolases"/>
    <property type="match status" value="1"/>
</dbReference>
<dbReference type="Gene3D" id="3.40.50.1820">
    <property type="entry name" value="alpha/beta hydrolase"/>
    <property type="match status" value="1"/>
</dbReference>
<dbReference type="Pfam" id="PF01674">
    <property type="entry name" value="Lipase_2"/>
    <property type="match status" value="1"/>
</dbReference>
<accession>A0A2I1R3E2</accession>
<dbReference type="InterPro" id="IPR002918">
    <property type="entry name" value="Lipase_EstA/Esterase_EstB"/>
</dbReference>
<proteinExistence type="predicted"/>
<gene>
    <name evidence="1" type="ORF">CYJ73_20735</name>
</gene>
<evidence type="ECO:0000313" key="2">
    <source>
        <dbReference type="Proteomes" id="UP000234662"/>
    </source>
</evidence>
<comment type="caution">
    <text evidence="1">The sequence shown here is derived from an EMBL/GenBank/DDBJ whole genome shotgun (WGS) entry which is preliminary data.</text>
</comment>
<dbReference type="GO" id="GO:0016298">
    <property type="term" value="F:lipase activity"/>
    <property type="evidence" value="ECO:0007669"/>
    <property type="project" value="TreeGrafter"/>
</dbReference>
<dbReference type="PANTHER" id="PTHR32015">
    <property type="entry name" value="FASTING INDUCED LIPASE"/>
    <property type="match status" value="1"/>
</dbReference>